<dbReference type="Proteomes" id="UP001497444">
    <property type="component" value="Chromosome 16"/>
</dbReference>
<protein>
    <submittedName>
        <fullName evidence="2">Uncharacterized protein</fullName>
    </submittedName>
</protein>
<organism evidence="2 3">
    <name type="scientific">Sphagnum jensenii</name>
    <dbReference type="NCBI Taxonomy" id="128206"/>
    <lineage>
        <taxon>Eukaryota</taxon>
        <taxon>Viridiplantae</taxon>
        <taxon>Streptophyta</taxon>
        <taxon>Embryophyta</taxon>
        <taxon>Bryophyta</taxon>
        <taxon>Sphagnophytina</taxon>
        <taxon>Sphagnopsida</taxon>
        <taxon>Sphagnales</taxon>
        <taxon>Sphagnaceae</taxon>
        <taxon>Sphagnum</taxon>
    </lineage>
</organism>
<reference evidence="2" key="1">
    <citation type="submission" date="2024-02" db="EMBL/GenBank/DDBJ databases">
        <authorList>
            <consortium name="ELIXIR-Norway"/>
            <consortium name="Elixir Norway"/>
        </authorList>
    </citation>
    <scope>NUCLEOTIDE SEQUENCE</scope>
</reference>
<feature type="compositionally biased region" description="Basic residues" evidence="1">
    <location>
        <begin position="29"/>
        <end position="38"/>
    </location>
</feature>
<accession>A0ABP0WED4</accession>
<sequence>MHGEETERGLKFGSGGTRPVSGKETKGGARIKSRGTRPMRKEETNGGGKLKGHVLKGDGEGGKLKEVTDEGGKLEEVMGNTIVRI</sequence>
<feature type="compositionally biased region" description="Basic and acidic residues" evidence="1">
    <location>
        <begin position="1"/>
        <end position="10"/>
    </location>
</feature>
<evidence type="ECO:0000256" key="1">
    <source>
        <dbReference type="SAM" id="MobiDB-lite"/>
    </source>
</evidence>
<evidence type="ECO:0000313" key="3">
    <source>
        <dbReference type="Proteomes" id="UP001497444"/>
    </source>
</evidence>
<dbReference type="EMBL" id="OZ020111">
    <property type="protein sequence ID" value="CAK9264251.1"/>
    <property type="molecule type" value="Genomic_DNA"/>
</dbReference>
<keyword evidence="3" id="KW-1185">Reference proteome</keyword>
<feature type="region of interest" description="Disordered" evidence="1">
    <location>
        <begin position="1"/>
        <end position="70"/>
    </location>
</feature>
<gene>
    <name evidence="2" type="ORF">CSSPJE1EN1_LOCUS9729</name>
</gene>
<proteinExistence type="predicted"/>
<feature type="compositionally biased region" description="Basic and acidic residues" evidence="1">
    <location>
        <begin position="55"/>
        <end position="70"/>
    </location>
</feature>
<name>A0ABP0WED4_9BRYO</name>
<evidence type="ECO:0000313" key="2">
    <source>
        <dbReference type="EMBL" id="CAK9264251.1"/>
    </source>
</evidence>